<dbReference type="Pfam" id="PF00084">
    <property type="entry name" value="Sushi"/>
    <property type="match status" value="2"/>
</dbReference>
<dbReference type="AlphaFoldDB" id="A0AAW0MEM1"/>
<dbReference type="CDD" id="cd00033">
    <property type="entry name" value="CCP"/>
    <property type="match status" value="2"/>
</dbReference>
<dbReference type="SMART" id="SM00032">
    <property type="entry name" value="CCP"/>
    <property type="match status" value="2"/>
</dbReference>
<feature type="signal peptide" evidence="5">
    <location>
        <begin position="1"/>
        <end position="19"/>
    </location>
</feature>
<feature type="disulfide bond" evidence="4">
    <location>
        <begin position="54"/>
        <end position="81"/>
    </location>
</feature>
<reference evidence="8" key="1">
    <citation type="submission" date="2024-04" db="EMBL/GenBank/DDBJ databases">
        <title>Salinicola lusitanus LLJ914,a marine bacterium isolated from the Okinawa Trough.</title>
        <authorList>
            <person name="Li J."/>
        </authorList>
    </citation>
    <scope>NUCLEOTIDE SEQUENCE [LARGE SCALE GENOMIC DNA]</scope>
</reference>
<feature type="domain" description="Sushi" evidence="6">
    <location>
        <begin position="22"/>
        <end position="83"/>
    </location>
</feature>
<evidence type="ECO:0000259" key="6">
    <source>
        <dbReference type="PROSITE" id="PS50923"/>
    </source>
</evidence>
<dbReference type="PANTHER" id="PTHR45785:SF7">
    <property type="entry name" value="COMPLEMENT FACTOR H"/>
    <property type="match status" value="1"/>
</dbReference>
<accession>A0AAW0MEM1</accession>
<dbReference type="Proteomes" id="UP001460270">
    <property type="component" value="Unassembled WGS sequence"/>
</dbReference>
<dbReference type="PANTHER" id="PTHR45785">
    <property type="entry name" value="COMPLEMENT FACTOR H-RELATED"/>
    <property type="match status" value="1"/>
</dbReference>
<name>A0AAW0MEM1_9GOBI</name>
<dbReference type="GO" id="GO:0001851">
    <property type="term" value="F:complement component C3b binding"/>
    <property type="evidence" value="ECO:0007669"/>
    <property type="project" value="TreeGrafter"/>
</dbReference>
<keyword evidence="1 4" id="KW-0768">Sushi</keyword>
<evidence type="ECO:0000256" key="4">
    <source>
        <dbReference type="PROSITE-ProRule" id="PRU00302"/>
    </source>
</evidence>
<dbReference type="InterPro" id="IPR051503">
    <property type="entry name" value="ComplSys_Reg/VirEntry_Med"/>
</dbReference>
<feature type="chain" id="PRO_5043765856" description="Sushi domain-containing protein" evidence="5">
    <location>
        <begin position="20"/>
        <end position="266"/>
    </location>
</feature>
<dbReference type="SUPFAM" id="SSF57535">
    <property type="entry name" value="Complement control module/SCR domain"/>
    <property type="match status" value="2"/>
</dbReference>
<evidence type="ECO:0000256" key="2">
    <source>
        <dbReference type="ARBA" id="ARBA00022729"/>
    </source>
</evidence>
<comment type="caution">
    <text evidence="4">Lacks conserved residue(s) required for the propagation of feature annotation.</text>
</comment>
<dbReference type="InterPro" id="IPR035976">
    <property type="entry name" value="Sushi/SCR/CCP_sf"/>
</dbReference>
<proteinExistence type="predicted"/>
<feature type="domain" description="Sushi" evidence="6">
    <location>
        <begin position="91"/>
        <end position="149"/>
    </location>
</feature>
<dbReference type="PROSITE" id="PS50923">
    <property type="entry name" value="SUSHI"/>
    <property type="match status" value="2"/>
</dbReference>
<dbReference type="InterPro" id="IPR000436">
    <property type="entry name" value="Sushi_SCR_CCP_dom"/>
</dbReference>
<protein>
    <recommendedName>
        <fullName evidence="6">Sushi domain-containing protein</fullName>
    </recommendedName>
</protein>
<feature type="disulfide bond" evidence="4">
    <location>
        <begin position="93"/>
        <end position="136"/>
    </location>
</feature>
<sequence>MKPTVTLLLFLWGFVHVASKVEECSKLPSEERAFVLVQYKKAEYQKGDVVYFSCDPGYTTGLNTSYKCTEAGWVLTTVGNCVAEDSFPVLLGCTPPPHLRNGYIVRNTTLFYSSGQKAAFQCDNLYTMRGGPYMTCTNGQWTGDIHCLIDSCLRKLAIARCRHGNWVSLPVCEKIDSWCGPPPQIPNAVAQLQQFHQDMFPEDTEVKRKTDKLSQAATSDHISVLKDMSQAAQWSSAPGDSGTDSHCSVQVSNSVGFSIFKSSEHF</sequence>
<evidence type="ECO:0000256" key="1">
    <source>
        <dbReference type="ARBA" id="ARBA00022659"/>
    </source>
</evidence>
<keyword evidence="2 5" id="KW-0732">Signal</keyword>
<organism evidence="7 8">
    <name type="scientific">Mugilogobius chulae</name>
    <name type="common">yellowstripe goby</name>
    <dbReference type="NCBI Taxonomy" id="88201"/>
    <lineage>
        <taxon>Eukaryota</taxon>
        <taxon>Metazoa</taxon>
        <taxon>Chordata</taxon>
        <taxon>Craniata</taxon>
        <taxon>Vertebrata</taxon>
        <taxon>Euteleostomi</taxon>
        <taxon>Actinopterygii</taxon>
        <taxon>Neopterygii</taxon>
        <taxon>Teleostei</taxon>
        <taxon>Neoteleostei</taxon>
        <taxon>Acanthomorphata</taxon>
        <taxon>Gobiaria</taxon>
        <taxon>Gobiiformes</taxon>
        <taxon>Gobioidei</taxon>
        <taxon>Gobiidae</taxon>
        <taxon>Gobionellinae</taxon>
        <taxon>Mugilogobius</taxon>
    </lineage>
</organism>
<dbReference type="GO" id="GO:0005615">
    <property type="term" value="C:extracellular space"/>
    <property type="evidence" value="ECO:0007669"/>
    <property type="project" value="TreeGrafter"/>
</dbReference>
<dbReference type="EMBL" id="JBBPFD010000718">
    <property type="protein sequence ID" value="KAK7877137.1"/>
    <property type="molecule type" value="Genomic_DNA"/>
</dbReference>
<evidence type="ECO:0000313" key="7">
    <source>
        <dbReference type="EMBL" id="KAK7877137.1"/>
    </source>
</evidence>
<comment type="caution">
    <text evidence="7">The sequence shown here is derived from an EMBL/GenBank/DDBJ whole genome shotgun (WGS) entry which is preliminary data.</text>
</comment>
<evidence type="ECO:0000313" key="8">
    <source>
        <dbReference type="Proteomes" id="UP001460270"/>
    </source>
</evidence>
<evidence type="ECO:0000256" key="5">
    <source>
        <dbReference type="SAM" id="SignalP"/>
    </source>
</evidence>
<keyword evidence="8" id="KW-1185">Reference proteome</keyword>
<dbReference type="GO" id="GO:0006956">
    <property type="term" value="P:complement activation"/>
    <property type="evidence" value="ECO:0007669"/>
    <property type="project" value="TreeGrafter"/>
</dbReference>
<dbReference type="Gene3D" id="2.10.70.10">
    <property type="entry name" value="Complement Module, domain 1"/>
    <property type="match status" value="2"/>
</dbReference>
<evidence type="ECO:0000256" key="3">
    <source>
        <dbReference type="ARBA" id="ARBA00023157"/>
    </source>
</evidence>
<gene>
    <name evidence="7" type="ORF">WMY93_032151</name>
</gene>
<keyword evidence="3 4" id="KW-1015">Disulfide bond</keyword>